<name>A0AAW3ES02_BURGA</name>
<evidence type="ECO:0000256" key="1">
    <source>
        <dbReference type="SAM" id="MobiDB-lite"/>
    </source>
</evidence>
<sequence>MTNEQNPVAAPRDSTGAGDTYPGSDLQIIEKALYCIRHGELESAENWVEHLRERSMSETETPHALNARSLSGELVKVSSSQALGGSLSIKGDGRKVDIEGLPEAMVRACSSLLFTRVQLTLRPESIWIPAGRAAFESGVDLNNVRAWAEAGLVASRLEDSALLVEAASLRAYVHHLGSAQAPAEQREPGSPS</sequence>
<gene>
    <name evidence="2" type="ORF">DM48_6744</name>
</gene>
<evidence type="ECO:0000313" key="3">
    <source>
        <dbReference type="Proteomes" id="UP000029590"/>
    </source>
</evidence>
<dbReference type="Proteomes" id="UP000029590">
    <property type="component" value="Unassembled WGS sequence"/>
</dbReference>
<protein>
    <recommendedName>
        <fullName evidence="4">DUF3726 domain-containing protein</fullName>
    </recommendedName>
</protein>
<comment type="caution">
    <text evidence="2">The sequence shown here is derived from an EMBL/GenBank/DDBJ whole genome shotgun (WGS) entry which is preliminary data.</text>
</comment>
<organism evidence="2 3">
    <name type="scientific">Burkholderia gladioli</name>
    <name type="common">Pseudomonas marginata</name>
    <name type="synonym">Phytomonas marginata</name>
    <dbReference type="NCBI Taxonomy" id="28095"/>
    <lineage>
        <taxon>Bacteria</taxon>
        <taxon>Pseudomonadati</taxon>
        <taxon>Pseudomonadota</taxon>
        <taxon>Betaproteobacteria</taxon>
        <taxon>Burkholderiales</taxon>
        <taxon>Burkholderiaceae</taxon>
        <taxon>Burkholderia</taxon>
    </lineage>
</organism>
<proteinExistence type="predicted"/>
<reference evidence="2 3" key="1">
    <citation type="submission" date="2014-04" db="EMBL/GenBank/DDBJ databases">
        <authorList>
            <person name="Bishop-Lilly K.A."/>
            <person name="Broomall S.M."/>
            <person name="Chain P.S."/>
            <person name="Chertkov O."/>
            <person name="Coyne S.R."/>
            <person name="Daligault H.E."/>
            <person name="Davenport K.W."/>
            <person name="Erkkila T."/>
            <person name="Frey K.G."/>
            <person name="Gibbons H.S."/>
            <person name="Gu W."/>
            <person name="Jaissle J."/>
            <person name="Johnson S.L."/>
            <person name="Koroleva G.I."/>
            <person name="Ladner J.T."/>
            <person name="Lo C.-C."/>
            <person name="Minogue T.D."/>
            <person name="Munk C."/>
            <person name="Palacios G.F."/>
            <person name="Redden C.L."/>
            <person name="Rosenzweig C.N."/>
            <person name="Scholz M.B."/>
            <person name="Teshima H."/>
            <person name="Xu Y."/>
        </authorList>
    </citation>
    <scope>NUCLEOTIDE SEQUENCE [LARGE SCALE GENOMIC DNA]</scope>
    <source>
        <strain evidence="3">gladioli</strain>
    </source>
</reference>
<dbReference type="RefSeq" id="WP_036052602.1">
    <property type="nucleotide sequence ID" value="NZ_CADEQR010000017.1"/>
</dbReference>
<evidence type="ECO:0008006" key="4">
    <source>
        <dbReference type="Google" id="ProtNLM"/>
    </source>
</evidence>
<evidence type="ECO:0000313" key="2">
    <source>
        <dbReference type="EMBL" id="KGC10408.1"/>
    </source>
</evidence>
<accession>A0AAW3ES02</accession>
<dbReference type="EMBL" id="JPGG01000018">
    <property type="protein sequence ID" value="KGC10408.1"/>
    <property type="molecule type" value="Genomic_DNA"/>
</dbReference>
<dbReference type="AlphaFoldDB" id="A0AAW3ES02"/>
<feature type="region of interest" description="Disordered" evidence="1">
    <location>
        <begin position="1"/>
        <end position="22"/>
    </location>
</feature>